<sequence>MRIYATAATSDLKTVKKQGIAIATAWQEQNGLRVDVGAIKRLGNDCPERQWGFVVLESLFSTYLCHYAFEGFSERGVRLHVTPEQKLNTDNRQYLECPEKLLGLAEVENSHWRECVRTYSEAIRGMTPKSIGDQATVFILKGYSERQYSEPFHVLQLTGKQWFGIDCYAMKRPLSLSLIDIHAHCPQLIDVKALRPMESALLASDCVDTGLLIYKKFGDRATLLGRPMTNEEITQDRLSRVPRVKFELHGDCPWAA</sequence>
<reference evidence="1" key="1">
    <citation type="submission" date="2014-12" db="EMBL/GenBank/DDBJ databases">
        <authorList>
            <person name="Hall J."/>
        </authorList>
    </citation>
    <scope>NUCLEOTIDE SEQUENCE [LARGE SCALE GENOMIC DNA]</scope>
    <source>
        <strain evidence="1">SBW25</strain>
        <plasmid evidence="1">pQBR57</plasmid>
    </source>
</reference>
<gene>
    <name evidence="1" type="ORF">PQBR57_0418</name>
</gene>
<protein>
    <submittedName>
        <fullName evidence="1">Uncharacterized protein</fullName>
    </submittedName>
</protein>
<dbReference type="EMBL" id="LN713926">
    <property type="protein sequence ID" value="CEK42371.1"/>
    <property type="molecule type" value="Genomic_DNA"/>
</dbReference>
<name>A0A0G4E561_PSEFS</name>
<dbReference type="AlphaFoldDB" id="A0A0G4E561"/>
<accession>A0A0G4E561</accession>
<proteinExistence type="predicted"/>
<organism evidence="1">
    <name type="scientific">Pseudomonas fluorescens (strain SBW25)</name>
    <dbReference type="NCBI Taxonomy" id="216595"/>
    <lineage>
        <taxon>Bacteria</taxon>
        <taxon>Pseudomonadati</taxon>
        <taxon>Pseudomonadota</taxon>
        <taxon>Gammaproteobacteria</taxon>
        <taxon>Pseudomonadales</taxon>
        <taxon>Pseudomonadaceae</taxon>
        <taxon>Pseudomonas</taxon>
    </lineage>
</organism>
<geneLocation type="plasmid" evidence="1">
    <name>pQBR57</name>
</geneLocation>
<reference evidence="1" key="2">
    <citation type="submission" date="2015-06" db="EMBL/GenBank/DDBJ databases">
        <title>Environmentally co-occuring mercury resistance plasmids are genetically and phenotypically diverse and confer variable context-dependent fitness effects.</title>
        <authorList>
            <person name="Hall J.P.J."/>
            <person name="Harrison E."/>
            <person name="Lilley A.K."/>
            <person name="Paterson S."/>
            <person name="Spiers A.J."/>
            <person name="Brockhurst M.A."/>
        </authorList>
    </citation>
    <scope>NUCLEOTIDE SEQUENCE [LARGE SCALE GENOMIC DNA]</scope>
    <source>
        <strain evidence="1">SBW25</strain>
        <plasmid evidence="1">pQBR57</plasmid>
    </source>
</reference>
<evidence type="ECO:0000313" key="1">
    <source>
        <dbReference type="EMBL" id="CEK42371.1"/>
    </source>
</evidence>
<keyword evidence="1" id="KW-0614">Plasmid</keyword>